<dbReference type="InterPro" id="IPR012349">
    <property type="entry name" value="Split_barrel_FMN-bd"/>
</dbReference>
<evidence type="ECO:0000313" key="3">
    <source>
        <dbReference type="EMBL" id="WUS54674.1"/>
    </source>
</evidence>
<organism evidence="3 4">
    <name type="scientific">Kitasatospora herbaricolor</name>
    <dbReference type="NCBI Taxonomy" id="68217"/>
    <lineage>
        <taxon>Bacteria</taxon>
        <taxon>Bacillati</taxon>
        <taxon>Actinomycetota</taxon>
        <taxon>Actinomycetes</taxon>
        <taxon>Kitasatosporales</taxon>
        <taxon>Streptomycetaceae</taxon>
        <taxon>Kitasatospora</taxon>
    </lineage>
</organism>
<name>A0ABZ1W1L6_9ACTN</name>
<keyword evidence="4" id="KW-1185">Reference proteome</keyword>
<protein>
    <submittedName>
        <fullName evidence="3">Flavin reductase family protein</fullName>
    </submittedName>
</protein>
<dbReference type="RefSeq" id="WP_329500791.1">
    <property type="nucleotide sequence ID" value="NZ_CP108460.1"/>
</dbReference>
<dbReference type="PANTHER" id="PTHR30466:SF15">
    <property type="entry name" value="POSSIBLE OXIDOREDUCTASE"/>
    <property type="match status" value="1"/>
</dbReference>
<accession>A0ABZ1W1L6</accession>
<dbReference type="Proteomes" id="UP001432014">
    <property type="component" value="Chromosome"/>
</dbReference>
<dbReference type="SUPFAM" id="SSF50475">
    <property type="entry name" value="FMN-binding split barrel"/>
    <property type="match status" value="1"/>
</dbReference>
<feature type="domain" description="Flavin reductase like" evidence="2">
    <location>
        <begin position="12"/>
        <end position="155"/>
    </location>
</feature>
<dbReference type="InterPro" id="IPR002563">
    <property type="entry name" value="Flavin_Rdtase-like_dom"/>
</dbReference>
<dbReference type="Gene3D" id="2.30.110.10">
    <property type="entry name" value="Electron Transport, Fmn-binding Protein, Chain A"/>
    <property type="match status" value="1"/>
</dbReference>
<proteinExistence type="predicted"/>
<gene>
    <name evidence="3" type="ORF">OG469_03620</name>
</gene>
<evidence type="ECO:0000259" key="2">
    <source>
        <dbReference type="SMART" id="SM00903"/>
    </source>
</evidence>
<dbReference type="EMBL" id="CP108482">
    <property type="protein sequence ID" value="WUS54674.1"/>
    <property type="molecule type" value="Genomic_DNA"/>
</dbReference>
<dbReference type="Pfam" id="PF01613">
    <property type="entry name" value="Flavin_Reduct"/>
    <property type="match status" value="1"/>
</dbReference>
<dbReference type="InterPro" id="IPR050268">
    <property type="entry name" value="NADH-dep_flavin_reductase"/>
</dbReference>
<dbReference type="PANTHER" id="PTHR30466">
    <property type="entry name" value="FLAVIN REDUCTASE"/>
    <property type="match status" value="1"/>
</dbReference>
<keyword evidence="1" id="KW-0560">Oxidoreductase</keyword>
<evidence type="ECO:0000256" key="1">
    <source>
        <dbReference type="ARBA" id="ARBA00023002"/>
    </source>
</evidence>
<reference evidence="3 4" key="1">
    <citation type="submission" date="2022-10" db="EMBL/GenBank/DDBJ databases">
        <title>The complete genomes of actinobacterial strains from the NBC collection.</title>
        <authorList>
            <person name="Joergensen T.S."/>
            <person name="Alvarez Arevalo M."/>
            <person name="Sterndorff E.B."/>
            <person name="Faurdal D."/>
            <person name="Vuksanovic O."/>
            <person name="Mourched A.-S."/>
            <person name="Charusanti P."/>
            <person name="Shaw S."/>
            <person name="Blin K."/>
            <person name="Weber T."/>
        </authorList>
    </citation>
    <scope>NUCLEOTIDE SEQUENCE [LARGE SCALE GENOMIC DNA]</scope>
    <source>
        <strain evidence="3 4">NBC_01247</strain>
    </source>
</reference>
<dbReference type="SMART" id="SM00903">
    <property type="entry name" value="Flavin_Reduct"/>
    <property type="match status" value="1"/>
</dbReference>
<sequence length="160" mass="16737">MENQFTTFTTLLDQPVYVVTAAAGPELAGCLVGFAGQCSIDPARFVVWISKANHTYGVAARSDALAVHLIPREHHELAELFGGRTGDGVDKFADVAWAPGPAGVPVLADAEAWFVGRVLDRADWGDHVGFLLAPVSTRAPAAAATLALHDVADIDAGHPA</sequence>
<evidence type="ECO:0000313" key="4">
    <source>
        <dbReference type="Proteomes" id="UP001432014"/>
    </source>
</evidence>